<accession>A0A7G1HTK6</accession>
<dbReference type="InterPro" id="IPR025714">
    <property type="entry name" value="Methyltranfer_dom"/>
</dbReference>
<keyword evidence="2 6" id="KW-0489">Methyltransferase</keyword>
<dbReference type="AlphaFoldDB" id="A0A7G1HTK6"/>
<proteinExistence type="predicted"/>
<comment type="pathway">
    <text evidence="4">Phospholipid metabolism.</text>
</comment>
<evidence type="ECO:0000256" key="4">
    <source>
        <dbReference type="ARBA" id="ARBA00025707"/>
    </source>
</evidence>
<feature type="domain" description="Methyltransferase" evidence="5">
    <location>
        <begin position="78"/>
        <end position="182"/>
    </location>
</feature>
<evidence type="ECO:0000313" key="7">
    <source>
        <dbReference type="Proteomes" id="UP000594042"/>
    </source>
</evidence>
<dbReference type="PANTHER" id="PTHR44307">
    <property type="entry name" value="PHOSPHOETHANOLAMINE METHYLTRANSFERASE"/>
    <property type="match status" value="1"/>
</dbReference>
<evidence type="ECO:0000256" key="1">
    <source>
        <dbReference type="ARBA" id="ARBA00005189"/>
    </source>
</evidence>
<comment type="pathway">
    <text evidence="1">Lipid metabolism.</text>
</comment>
<dbReference type="CDD" id="cd02440">
    <property type="entry name" value="AdoMet_MTases"/>
    <property type="match status" value="1"/>
</dbReference>
<evidence type="ECO:0000256" key="2">
    <source>
        <dbReference type="ARBA" id="ARBA00022603"/>
    </source>
</evidence>
<dbReference type="EMBL" id="AP023322">
    <property type="protein sequence ID" value="BCI62966.1"/>
    <property type="molecule type" value="Genomic_DNA"/>
</dbReference>
<gene>
    <name evidence="6" type="ORF">Cop2CBH44_13190</name>
</gene>
<dbReference type="GO" id="GO:0008168">
    <property type="term" value="F:methyltransferase activity"/>
    <property type="evidence" value="ECO:0007669"/>
    <property type="project" value="UniProtKB-KW"/>
</dbReference>
<name>A0A7G1HTK6_9BACT</name>
<dbReference type="InterPro" id="IPR029063">
    <property type="entry name" value="SAM-dependent_MTases_sf"/>
</dbReference>
<dbReference type="Proteomes" id="UP000594042">
    <property type="component" value="Chromosome"/>
</dbReference>
<keyword evidence="3 6" id="KW-0808">Transferase</keyword>
<evidence type="ECO:0000313" key="6">
    <source>
        <dbReference type="EMBL" id="BCI62966.1"/>
    </source>
</evidence>
<evidence type="ECO:0000259" key="5">
    <source>
        <dbReference type="Pfam" id="PF13847"/>
    </source>
</evidence>
<reference evidence="7" key="1">
    <citation type="submission" date="2020-07" db="EMBL/GenBank/DDBJ databases">
        <title>Complete genome sequencing of Coprobacter sp. strain 2CBH44.</title>
        <authorList>
            <person name="Sakamoto M."/>
            <person name="Murakami T."/>
            <person name="Mori H."/>
        </authorList>
    </citation>
    <scope>NUCLEOTIDE SEQUENCE [LARGE SCALE GENOMIC DNA]</scope>
    <source>
        <strain evidence="7">2CBH44</strain>
    </source>
</reference>
<dbReference type="Gene3D" id="3.40.50.150">
    <property type="entry name" value="Vaccinia Virus protein VP39"/>
    <property type="match status" value="1"/>
</dbReference>
<evidence type="ECO:0000256" key="3">
    <source>
        <dbReference type="ARBA" id="ARBA00022679"/>
    </source>
</evidence>
<protein>
    <submittedName>
        <fullName evidence="6">Methyltransferase</fullName>
    </submittedName>
</protein>
<dbReference type="SUPFAM" id="SSF53335">
    <property type="entry name" value="S-adenosyl-L-methionine-dependent methyltransferases"/>
    <property type="match status" value="1"/>
</dbReference>
<dbReference type="PANTHER" id="PTHR44307:SF2">
    <property type="entry name" value="PHOSPHOETHANOLAMINE METHYLTRANSFERASE ISOFORM X1"/>
    <property type="match status" value="1"/>
</dbReference>
<organism evidence="6 7">
    <name type="scientific">Coprobacter secundus subsp. similis</name>
    <dbReference type="NCBI Taxonomy" id="2751153"/>
    <lineage>
        <taxon>Bacteria</taxon>
        <taxon>Pseudomonadati</taxon>
        <taxon>Bacteroidota</taxon>
        <taxon>Bacteroidia</taxon>
        <taxon>Bacteroidales</taxon>
        <taxon>Barnesiellaceae</taxon>
        <taxon>Coprobacter</taxon>
    </lineage>
</organism>
<dbReference type="Pfam" id="PF13847">
    <property type="entry name" value="Methyltransf_31"/>
    <property type="match status" value="1"/>
</dbReference>
<keyword evidence="7" id="KW-1185">Reference proteome</keyword>
<dbReference type="GO" id="GO:0032259">
    <property type="term" value="P:methylation"/>
    <property type="evidence" value="ECO:0007669"/>
    <property type="project" value="UniProtKB-KW"/>
</dbReference>
<dbReference type="KEGG" id="copr:Cop2CBH44_13190"/>
<sequence length="236" mass="27452">MFKINYIWVLYFTAPPFNLHSHNNTYNNKMRKKSFINKILQNTRKPEGFFGRMILRGMNIGHSKLSLWGMSQLNWQVNWNVLDIGCGGGANLEKMLEYCPKGKVYGLDISPESVLFAQKKNKKFLGTRCFVHIGSVNKLPYENEMFNVVTAFETIYFWDDLNLSFTEIARVLKKNNYFLICCEMSDPNNETWTSRIDGMIVHPAHQLESILQKCGFTNIIIHHRKKENLCIIAQKA</sequence>